<feature type="compositionally biased region" description="Pro residues" evidence="1">
    <location>
        <begin position="655"/>
        <end position="665"/>
    </location>
</feature>
<evidence type="ECO:0000313" key="3">
    <source>
        <dbReference type="Proteomes" id="UP000217199"/>
    </source>
</evidence>
<feature type="compositionally biased region" description="Polar residues" evidence="1">
    <location>
        <begin position="618"/>
        <end position="628"/>
    </location>
</feature>
<feature type="compositionally biased region" description="Basic and acidic residues" evidence="1">
    <location>
        <begin position="537"/>
        <end position="555"/>
    </location>
</feature>
<evidence type="ECO:0000256" key="1">
    <source>
        <dbReference type="SAM" id="MobiDB-lite"/>
    </source>
</evidence>
<dbReference type="Proteomes" id="UP000217199">
    <property type="component" value="Unassembled WGS sequence"/>
</dbReference>
<feature type="compositionally biased region" description="Polar residues" evidence="1">
    <location>
        <begin position="272"/>
        <end position="289"/>
    </location>
</feature>
<gene>
    <name evidence="2" type="ORF">PNOK_0784700</name>
</gene>
<dbReference type="InParanoid" id="A0A286U9I5"/>
<sequence length="715" mass="77690">MDWIVNDSDDEGGSLELPTNAALPEPPLAMADSTISEFTPHPSGSLAPYDPSSISNFTEKESPKGNPDVISGSSSALPIIQETNHDTSVDPANNAYAGVSSESAIADAYNSVADSIVFSSGVAESAKMRRRKRTDQTNSEVSLPSDTPKSASKRNKKKKAVEEFSWPSEIVIELPSNNDNSGSGSGSVLSSLTTEPTSSIMQDKTSSSRVPSLPDSTVDAVSIPPLSDLLAGTSPLDHERNDSGATTTSSNSGKRNRKRRIIEDDDDFFPDSATSLFSKPSTSSPAMNDTDSRSSKKQRKVNADEAVVVNEESAISTVEPDLGFKEPSGSKAGSTKRRKGGKKNDVEQVHKSRDTVDESEDELLLVPAPKQSSRASPVLASGNPPESPYVVIPIKPIRLRLPEPKESNDHIPELDAAATADPLSIDQTAIPSTSSAKARGKRKIIEDEEVQELGISEEAANDVQEKVSEVSAVKSKGKEKEIEIVPVDNSNEEQILAKDRPQRGSRKEPKGRKKTVMSSDDEEPEPRSSAPKSTSYVEREKSKEIHEEADKESKDVPTNSPSSPVQKAQPLEHAHKSRNPETSPKASRKSNPRPRDSISHTLPNRRESMSVLIRRASSKVQSPFSSPIPSRVHSPLAKSSRSTLSRIAPLHPNRRTPPPPPPRPPPPKKSKKMIEMEERWEEELAETVDGWSCMTDEERAALRRAKRDQELGYDD</sequence>
<name>A0A286U9I5_9AGAM</name>
<dbReference type="OrthoDB" id="3271227at2759"/>
<comment type="caution">
    <text evidence="2">The sequence shown here is derived from an EMBL/GenBank/DDBJ whole genome shotgun (WGS) entry which is preliminary data.</text>
</comment>
<accession>A0A286U9I5</accession>
<feature type="compositionally biased region" description="Polar residues" evidence="1">
    <location>
        <begin position="193"/>
        <end position="210"/>
    </location>
</feature>
<protein>
    <submittedName>
        <fullName evidence="2">Uncharacterized protein</fullName>
    </submittedName>
</protein>
<proteinExistence type="predicted"/>
<feature type="region of interest" description="Disordered" evidence="1">
    <location>
        <begin position="121"/>
        <end position="389"/>
    </location>
</feature>
<feature type="region of interest" description="Disordered" evidence="1">
    <location>
        <begin position="1"/>
        <end position="73"/>
    </location>
</feature>
<dbReference type="EMBL" id="NBII01000008">
    <property type="protein sequence ID" value="PAV16227.1"/>
    <property type="molecule type" value="Genomic_DNA"/>
</dbReference>
<reference evidence="2 3" key="1">
    <citation type="journal article" date="2017" name="Mol. Ecol.">
        <title>Comparative and population genomic landscape of Phellinus noxius: A hypervariable fungus causing root rot in trees.</title>
        <authorList>
            <person name="Chung C.L."/>
            <person name="Lee T.J."/>
            <person name="Akiba M."/>
            <person name="Lee H.H."/>
            <person name="Kuo T.H."/>
            <person name="Liu D."/>
            <person name="Ke H.M."/>
            <person name="Yokoi T."/>
            <person name="Roa M.B."/>
            <person name="Lu M.J."/>
            <person name="Chang Y.Y."/>
            <person name="Ann P.J."/>
            <person name="Tsai J.N."/>
            <person name="Chen C.Y."/>
            <person name="Tzean S.S."/>
            <person name="Ota Y."/>
            <person name="Hattori T."/>
            <person name="Sahashi N."/>
            <person name="Liou R.F."/>
            <person name="Kikuchi T."/>
            <person name="Tsai I.J."/>
        </authorList>
    </citation>
    <scope>NUCLEOTIDE SEQUENCE [LARGE SCALE GENOMIC DNA]</scope>
    <source>
        <strain evidence="2 3">FFPRI411160</strain>
    </source>
</reference>
<feature type="compositionally biased region" description="Basic and acidic residues" evidence="1">
    <location>
        <begin position="342"/>
        <end position="356"/>
    </location>
</feature>
<feature type="compositionally biased region" description="Low complexity" evidence="1">
    <location>
        <begin position="174"/>
        <end position="192"/>
    </location>
</feature>
<feature type="compositionally biased region" description="Basic and acidic residues" evidence="1">
    <location>
        <begin position="593"/>
        <end position="608"/>
    </location>
</feature>
<feature type="compositionally biased region" description="Polar residues" evidence="1">
    <location>
        <begin position="136"/>
        <end position="148"/>
    </location>
</feature>
<feature type="compositionally biased region" description="Polar residues" evidence="1">
    <location>
        <begin position="556"/>
        <end position="566"/>
    </location>
</feature>
<feature type="compositionally biased region" description="Basic and acidic residues" evidence="1">
    <location>
        <begin position="495"/>
        <end position="508"/>
    </location>
</feature>
<dbReference type="STRING" id="2282107.A0A286U9I5"/>
<dbReference type="AlphaFoldDB" id="A0A286U9I5"/>
<keyword evidence="3" id="KW-1185">Reference proteome</keyword>
<feature type="region of interest" description="Disordered" evidence="1">
    <location>
        <begin position="462"/>
        <end position="674"/>
    </location>
</feature>
<feature type="compositionally biased region" description="Polar residues" evidence="1">
    <location>
        <begin position="425"/>
        <end position="436"/>
    </location>
</feature>
<feature type="region of interest" description="Disordered" evidence="1">
    <location>
        <begin position="417"/>
        <end position="442"/>
    </location>
</feature>
<evidence type="ECO:0000313" key="2">
    <source>
        <dbReference type="EMBL" id="PAV16227.1"/>
    </source>
</evidence>
<organism evidence="2 3">
    <name type="scientific">Pyrrhoderma noxium</name>
    <dbReference type="NCBI Taxonomy" id="2282107"/>
    <lineage>
        <taxon>Eukaryota</taxon>
        <taxon>Fungi</taxon>
        <taxon>Dikarya</taxon>
        <taxon>Basidiomycota</taxon>
        <taxon>Agaricomycotina</taxon>
        <taxon>Agaricomycetes</taxon>
        <taxon>Hymenochaetales</taxon>
        <taxon>Hymenochaetaceae</taxon>
        <taxon>Pyrrhoderma</taxon>
    </lineage>
</organism>